<protein>
    <submittedName>
        <fullName evidence="2">Uncharacterized protein</fullName>
    </submittedName>
</protein>
<sequence>MPKKAIVASSRGKGLCLALPGPIKQSQSTQEPGSSTQQLQSTQKSGSSTQQSPSQSSQQAKQTKADYAFPIQTLMALQDQGITKINKKSWAEICNESEDEIDLTQLIAQAAKQKTIIPSSQDKAILSKPQPIIAKTQKAQTNYLPTNKFSNIIQMEPEFWDESPNKVIPKISPTGFHFKPISPNKTCQFYEFILVDTDSVSIKHYKDKNNPGLITHSTIQILK</sequence>
<dbReference type="EMBL" id="JASCZI010184841">
    <property type="protein sequence ID" value="MED6190292.1"/>
    <property type="molecule type" value="Genomic_DNA"/>
</dbReference>
<feature type="compositionally biased region" description="Polar residues" evidence="1">
    <location>
        <begin position="24"/>
        <end position="33"/>
    </location>
</feature>
<accession>A0ABU6WWI5</accession>
<feature type="region of interest" description="Disordered" evidence="1">
    <location>
        <begin position="1"/>
        <end position="64"/>
    </location>
</feature>
<evidence type="ECO:0000313" key="2">
    <source>
        <dbReference type="EMBL" id="MED6190292.1"/>
    </source>
</evidence>
<proteinExistence type="predicted"/>
<organism evidence="2 3">
    <name type="scientific">Stylosanthes scabra</name>
    <dbReference type="NCBI Taxonomy" id="79078"/>
    <lineage>
        <taxon>Eukaryota</taxon>
        <taxon>Viridiplantae</taxon>
        <taxon>Streptophyta</taxon>
        <taxon>Embryophyta</taxon>
        <taxon>Tracheophyta</taxon>
        <taxon>Spermatophyta</taxon>
        <taxon>Magnoliopsida</taxon>
        <taxon>eudicotyledons</taxon>
        <taxon>Gunneridae</taxon>
        <taxon>Pentapetalae</taxon>
        <taxon>rosids</taxon>
        <taxon>fabids</taxon>
        <taxon>Fabales</taxon>
        <taxon>Fabaceae</taxon>
        <taxon>Papilionoideae</taxon>
        <taxon>50 kb inversion clade</taxon>
        <taxon>dalbergioids sensu lato</taxon>
        <taxon>Dalbergieae</taxon>
        <taxon>Pterocarpus clade</taxon>
        <taxon>Stylosanthes</taxon>
    </lineage>
</organism>
<comment type="caution">
    <text evidence="2">The sequence shown here is derived from an EMBL/GenBank/DDBJ whole genome shotgun (WGS) entry which is preliminary data.</text>
</comment>
<reference evidence="2 3" key="1">
    <citation type="journal article" date="2023" name="Plants (Basel)">
        <title>Bridging the Gap: Combining Genomics and Transcriptomics Approaches to Understand Stylosanthes scabra, an Orphan Legume from the Brazilian Caatinga.</title>
        <authorList>
            <person name="Ferreira-Neto J.R.C."/>
            <person name="da Silva M.D."/>
            <person name="Binneck E."/>
            <person name="de Melo N.F."/>
            <person name="da Silva R.H."/>
            <person name="de Melo A.L.T.M."/>
            <person name="Pandolfi V."/>
            <person name="Bustamante F.O."/>
            <person name="Brasileiro-Vidal A.C."/>
            <person name="Benko-Iseppon A.M."/>
        </authorList>
    </citation>
    <scope>NUCLEOTIDE SEQUENCE [LARGE SCALE GENOMIC DNA]</scope>
    <source>
        <tissue evidence="2">Leaves</tissue>
    </source>
</reference>
<keyword evidence="3" id="KW-1185">Reference proteome</keyword>
<dbReference type="Proteomes" id="UP001341840">
    <property type="component" value="Unassembled WGS sequence"/>
</dbReference>
<evidence type="ECO:0000313" key="3">
    <source>
        <dbReference type="Proteomes" id="UP001341840"/>
    </source>
</evidence>
<feature type="non-terminal residue" evidence="2">
    <location>
        <position position="223"/>
    </location>
</feature>
<dbReference type="PANTHER" id="PTHR46249:SF31">
    <property type="entry name" value="AMINOTRANSFERASE-LIKE PLANT MOBILE DOMAIN-CONTAINING PROTEIN"/>
    <property type="match status" value="1"/>
</dbReference>
<gene>
    <name evidence="2" type="ORF">PIB30_104423</name>
</gene>
<feature type="compositionally biased region" description="Low complexity" evidence="1">
    <location>
        <begin position="34"/>
        <end position="62"/>
    </location>
</feature>
<name>A0ABU6WWI5_9FABA</name>
<dbReference type="PANTHER" id="PTHR46249">
    <property type="entry name" value="CCHC-TYPE DOMAIN-CONTAINING PROTEIN-RELATED"/>
    <property type="match status" value="1"/>
</dbReference>
<evidence type="ECO:0000256" key="1">
    <source>
        <dbReference type="SAM" id="MobiDB-lite"/>
    </source>
</evidence>